<comment type="similarity">
    <text evidence="2">Belongs to the UPF0126 family.</text>
</comment>
<accession>A0ABV7URZ4</accession>
<dbReference type="EMBL" id="JBHRYF010000001">
    <property type="protein sequence ID" value="MFC3659453.1"/>
    <property type="molecule type" value="Genomic_DNA"/>
</dbReference>
<feature type="domain" description="Glycine transporter" evidence="8">
    <location>
        <begin position="96"/>
        <end position="165"/>
    </location>
</feature>
<evidence type="ECO:0000256" key="1">
    <source>
        <dbReference type="ARBA" id="ARBA00004651"/>
    </source>
</evidence>
<proteinExistence type="inferred from homology"/>
<sequence>MDEELLLFTVLDMAGTFAFAISGAVAARQKNLDLFGIIAIAYMVACGGGILRDVCIGAIPPAGLADWRYLTLAVIAAALAMVAYPLLQRLDHPVQMFDALGLSFFAVFGAHKALLFGHNAQVAIVLGIVSAVGGGAMRDVLLNRTPLILRKEIYASAALVAAVVQVSGERTSLPIQWVPWVGIVLCFGLRYLAMRYHWNLPRFSRSER</sequence>
<organism evidence="9 10">
    <name type="scientific">Luteimonas notoginsengisoli</name>
    <dbReference type="NCBI Taxonomy" id="1578200"/>
    <lineage>
        <taxon>Bacteria</taxon>
        <taxon>Pseudomonadati</taxon>
        <taxon>Pseudomonadota</taxon>
        <taxon>Gammaproteobacteria</taxon>
        <taxon>Lysobacterales</taxon>
        <taxon>Lysobacteraceae</taxon>
        <taxon>Luteimonas</taxon>
    </lineage>
</organism>
<feature type="transmembrane region" description="Helical" evidence="7">
    <location>
        <begin position="67"/>
        <end position="87"/>
    </location>
</feature>
<dbReference type="PANTHER" id="PTHR30506">
    <property type="entry name" value="INNER MEMBRANE PROTEIN"/>
    <property type="match status" value="1"/>
</dbReference>
<feature type="transmembrane region" description="Helical" evidence="7">
    <location>
        <begin position="122"/>
        <end position="141"/>
    </location>
</feature>
<gene>
    <name evidence="9" type="ORF">ACFOM9_05085</name>
</gene>
<dbReference type="InterPro" id="IPR005115">
    <property type="entry name" value="Gly_transporter"/>
</dbReference>
<keyword evidence="4 7" id="KW-0812">Transmembrane</keyword>
<feature type="transmembrane region" description="Helical" evidence="7">
    <location>
        <begin position="34"/>
        <end position="51"/>
    </location>
</feature>
<protein>
    <submittedName>
        <fullName evidence="9">Trimeric intracellular cation channel family protein</fullName>
    </submittedName>
</protein>
<name>A0ABV7URZ4_9GAMM</name>
<dbReference type="Proteomes" id="UP001595724">
    <property type="component" value="Unassembled WGS sequence"/>
</dbReference>
<dbReference type="Pfam" id="PF03458">
    <property type="entry name" value="Gly_transporter"/>
    <property type="match status" value="2"/>
</dbReference>
<dbReference type="RefSeq" id="WP_386706850.1">
    <property type="nucleotide sequence ID" value="NZ_JBHRYF010000001.1"/>
</dbReference>
<dbReference type="PANTHER" id="PTHR30506:SF3">
    <property type="entry name" value="UPF0126 INNER MEMBRANE PROTEIN YADS-RELATED"/>
    <property type="match status" value="1"/>
</dbReference>
<evidence type="ECO:0000256" key="2">
    <source>
        <dbReference type="ARBA" id="ARBA00008193"/>
    </source>
</evidence>
<keyword evidence="6 7" id="KW-0472">Membrane</keyword>
<feature type="transmembrane region" description="Helical" evidence="7">
    <location>
        <begin position="174"/>
        <end position="193"/>
    </location>
</feature>
<evidence type="ECO:0000256" key="4">
    <source>
        <dbReference type="ARBA" id="ARBA00022692"/>
    </source>
</evidence>
<evidence type="ECO:0000256" key="7">
    <source>
        <dbReference type="SAM" id="Phobius"/>
    </source>
</evidence>
<comment type="caution">
    <text evidence="9">The sequence shown here is derived from an EMBL/GenBank/DDBJ whole genome shotgun (WGS) entry which is preliminary data.</text>
</comment>
<keyword evidence="5 7" id="KW-1133">Transmembrane helix</keyword>
<evidence type="ECO:0000313" key="10">
    <source>
        <dbReference type="Proteomes" id="UP001595724"/>
    </source>
</evidence>
<evidence type="ECO:0000259" key="8">
    <source>
        <dbReference type="Pfam" id="PF03458"/>
    </source>
</evidence>
<evidence type="ECO:0000256" key="5">
    <source>
        <dbReference type="ARBA" id="ARBA00022989"/>
    </source>
</evidence>
<feature type="domain" description="Glycine transporter" evidence="8">
    <location>
        <begin position="10"/>
        <end position="84"/>
    </location>
</feature>
<keyword evidence="10" id="KW-1185">Reference proteome</keyword>
<evidence type="ECO:0000256" key="3">
    <source>
        <dbReference type="ARBA" id="ARBA00022475"/>
    </source>
</evidence>
<keyword evidence="3" id="KW-1003">Cell membrane</keyword>
<comment type="subcellular location">
    <subcellularLocation>
        <location evidence="1">Cell membrane</location>
        <topology evidence="1">Multi-pass membrane protein</topology>
    </subcellularLocation>
</comment>
<reference evidence="10" key="1">
    <citation type="journal article" date="2019" name="Int. J. Syst. Evol. Microbiol.">
        <title>The Global Catalogue of Microorganisms (GCM) 10K type strain sequencing project: providing services to taxonomists for standard genome sequencing and annotation.</title>
        <authorList>
            <consortium name="The Broad Institute Genomics Platform"/>
            <consortium name="The Broad Institute Genome Sequencing Center for Infectious Disease"/>
            <person name="Wu L."/>
            <person name="Ma J."/>
        </authorList>
    </citation>
    <scope>NUCLEOTIDE SEQUENCE [LARGE SCALE GENOMIC DNA]</scope>
    <source>
        <strain evidence="10">KCTC 42211</strain>
    </source>
</reference>
<evidence type="ECO:0000256" key="6">
    <source>
        <dbReference type="ARBA" id="ARBA00023136"/>
    </source>
</evidence>
<evidence type="ECO:0000313" key="9">
    <source>
        <dbReference type="EMBL" id="MFC3659453.1"/>
    </source>
</evidence>
<feature type="transmembrane region" description="Helical" evidence="7">
    <location>
        <begin position="6"/>
        <end position="27"/>
    </location>
</feature>